<sequence>MSVRCVVDNTVSHIEKKATSKLSDKDRVIIEESNAILDRSSDRSDKRGKNRIALIQPRKGGRPALGLLYIGAYLLDNQYEVRIFEFLDELYPLNIRYNKRIWKDLKNYDPDFIGFGVISSTFRITQRLMSKVRKDMPGKIIICGGKHATSNPKDLLSNDADFCAIGESEITMVELLDALNFKEPIEDVKGIAYLKDDKIEFTPQRSFLPMDYILRPAFELVDYEKYVDFRLQSIPGHYLRSGFIFGSRGCPYKCEFCTTNIRSSYRERSVDDLIDEIEWQINKFNIEGFVVLDDLFYFRESRTVEFCKKIIERNIKTKFFCHARVDKVKKETVELMKNAGVLLLAIGVESGSQKILDAMKKGITVEQIENAFKIYNEVGINTFAFIIVGHPEETEEDRRLTKQLLKKIKATNVAVNYYMPMPGTPSFDFEISNAKYLSGGNKFGEFTYTTDYPEFSTSVPLEELKKIGDEFQSMSIVDRNKNLFTYPGFITFLIKFFLFHPFVILKALYLRYIAHKTHQISRLAVIKDAIQFHKQKFKNPVIK</sequence>
<keyword evidence="6" id="KW-0812">Transmembrane</keyword>
<feature type="transmembrane region" description="Helical" evidence="6">
    <location>
        <begin position="483"/>
        <end position="509"/>
    </location>
</feature>
<dbReference type="InterPro" id="IPR058240">
    <property type="entry name" value="rSAM_sf"/>
</dbReference>
<evidence type="ECO:0000259" key="8">
    <source>
        <dbReference type="PROSITE" id="PS51918"/>
    </source>
</evidence>
<keyword evidence="6" id="KW-1133">Transmembrane helix</keyword>
<dbReference type="InterPro" id="IPR034466">
    <property type="entry name" value="Methyltransferase_Class_B"/>
</dbReference>
<dbReference type="Gene3D" id="3.80.30.20">
    <property type="entry name" value="tm_1862 like domain"/>
    <property type="match status" value="1"/>
</dbReference>
<dbReference type="InterPro" id="IPR006158">
    <property type="entry name" value="Cobalamin-bd"/>
</dbReference>
<dbReference type="EMBL" id="MAYW01000017">
    <property type="protein sequence ID" value="ODS33909.1"/>
    <property type="molecule type" value="Genomic_DNA"/>
</dbReference>
<dbReference type="SUPFAM" id="SSF102114">
    <property type="entry name" value="Radical SAM enzymes"/>
    <property type="match status" value="1"/>
</dbReference>
<dbReference type="CDD" id="cd02068">
    <property type="entry name" value="radical_SAM_B12_BD"/>
    <property type="match status" value="1"/>
</dbReference>
<dbReference type="SMART" id="SM00729">
    <property type="entry name" value="Elp3"/>
    <property type="match status" value="1"/>
</dbReference>
<feature type="domain" description="B12-binding" evidence="7">
    <location>
        <begin position="50"/>
        <end position="186"/>
    </location>
</feature>
<dbReference type="Pfam" id="PF02310">
    <property type="entry name" value="B12-binding"/>
    <property type="match status" value="1"/>
</dbReference>
<keyword evidence="6" id="KW-0472">Membrane</keyword>
<dbReference type="SFLD" id="SFLDG01082">
    <property type="entry name" value="B12-binding_domain_containing"/>
    <property type="match status" value="1"/>
</dbReference>
<dbReference type="SFLD" id="SFLDS00029">
    <property type="entry name" value="Radical_SAM"/>
    <property type="match status" value="1"/>
</dbReference>
<gene>
    <name evidence="9" type="ORF">SCARUB_00980</name>
</gene>
<dbReference type="InterPro" id="IPR023404">
    <property type="entry name" value="rSAM_horseshoe"/>
</dbReference>
<dbReference type="GO" id="GO:0003824">
    <property type="term" value="F:catalytic activity"/>
    <property type="evidence" value="ECO:0007669"/>
    <property type="project" value="InterPro"/>
</dbReference>
<proteinExistence type="predicted"/>
<organism evidence="9 10">
    <name type="scientific">Candidatus Scalindua rubra</name>
    <dbReference type="NCBI Taxonomy" id="1872076"/>
    <lineage>
        <taxon>Bacteria</taxon>
        <taxon>Pseudomonadati</taxon>
        <taxon>Planctomycetota</taxon>
        <taxon>Candidatus Brocadiia</taxon>
        <taxon>Candidatus Brocadiales</taxon>
        <taxon>Candidatus Scalinduaceae</taxon>
        <taxon>Candidatus Scalindua</taxon>
    </lineage>
</organism>
<evidence type="ECO:0000256" key="1">
    <source>
        <dbReference type="ARBA" id="ARBA00001966"/>
    </source>
</evidence>
<evidence type="ECO:0000313" key="10">
    <source>
        <dbReference type="Proteomes" id="UP000094056"/>
    </source>
</evidence>
<comment type="caution">
    <text evidence="9">The sequence shown here is derived from an EMBL/GenBank/DDBJ whole genome shotgun (WGS) entry which is preliminary data.</text>
</comment>
<evidence type="ECO:0000259" key="7">
    <source>
        <dbReference type="PROSITE" id="PS51332"/>
    </source>
</evidence>
<dbReference type="GO" id="GO:0046872">
    <property type="term" value="F:metal ion binding"/>
    <property type="evidence" value="ECO:0007669"/>
    <property type="project" value="UniProtKB-KW"/>
</dbReference>
<dbReference type="PROSITE" id="PS51918">
    <property type="entry name" value="RADICAL_SAM"/>
    <property type="match status" value="1"/>
</dbReference>
<comment type="cofactor">
    <cofactor evidence="1">
        <name>[4Fe-4S] cluster</name>
        <dbReference type="ChEBI" id="CHEBI:49883"/>
    </cofactor>
</comment>
<dbReference type="InterPro" id="IPR051198">
    <property type="entry name" value="BchE-like"/>
</dbReference>
<dbReference type="PROSITE" id="PS51332">
    <property type="entry name" value="B12_BINDING"/>
    <property type="match status" value="1"/>
</dbReference>
<evidence type="ECO:0000313" key="9">
    <source>
        <dbReference type="EMBL" id="ODS33909.1"/>
    </source>
</evidence>
<keyword evidence="4" id="KW-0408">Iron</keyword>
<protein>
    <submittedName>
        <fullName evidence="9">Radical SAM domain protein</fullName>
    </submittedName>
</protein>
<dbReference type="InterPro" id="IPR006638">
    <property type="entry name" value="Elp3/MiaA/NifB-like_rSAM"/>
</dbReference>
<name>A0A1E3XE81_9BACT</name>
<evidence type="ECO:0000256" key="5">
    <source>
        <dbReference type="ARBA" id="ARBA00023014"/>
    </source>
</evidence>
<accession>A0A1E3XE81</accession>
<dbReference type="InterPro" id="IPR007197">
    <property type="entry name" value="rSAM"/>
</dbReference>
<evidence type="ECO:0000256" key="4">
    <source>
        <dbReference type="ARBA" id="ARBA00023004"/>
    </source>
</evidence>
<reference evidence="9 10" key="1">
    <citation type="submission" date="2016-07" db="EMBL/GenBank/DDBJ databases">
        <title>Draft genome of Scalindua rubra, obtained from a brine-seawater interface in the Red Sea, sheds light on salt adaptation in anammox bacteria.</title>
        <authorList>
            <person name="Speth D.R."/>
            <person name="Lagkouvardos I."/>
            <person name="Wang Y."/>
            <person name="Qian P.-Y."/>
            <person name="Dutilh B.E."/>
            <person name="Jetten M.S."/>
        </authorList>
    </citation>
    <scope>NUCLEOTIDE SEQUENCE [LARGE SCALE GENOMIC DNA]</scope>
    <source>
        <strain evidence="9">BSI-1</strain>
    </source>
</reference>
<dbReference type="Pfam" id="PF04055">
    <property type="entry name" value="Radical_SAM"/>
    <property type="match status" value="1"/>
</dbReference>
<dbReference type="GO" id="GO:0051539">
    <property type="term" value="F:4 iron, 4 sulfur cluster binding"/>
    <property type="evidence" value="ECO:0007669"/>
    <property type="project" value="UniProtKB-KW"/>
</dbReference>
<dbReference type="CDD" id="cd01335">
    <property type="entry name" value="Radical_SAM"/>
    <property type="match status" value="1"/>
</dbReference>
<dbReference type="GO" id="GO:0031419">
    <property type="term" value="F:cobalamin binding"/>
    <property type="evidence" value="ECO:0007669"/>
    <property type="project" value="InterPro"/>
</dbReference>
<dbReference type="Gene3D" id="3.40.50.280">
    <property type="entry name" value="Cobalamin-binding domain"/>
    <property type="match status" value="1"/>
</dbReference>
<evidence type="ECO:0000256" key="3">
    <source>
        <dbReference type="ARBA" id="ARBA00022723"/>
    </source>
</evidence>
<dbReference type="AlphaFoldDB" id="A0A1E3XE81"/>
<dbReference type="PATRIC" id="fig|1872076.5.peg.1136"/>
<keyword evidence="2" id="KW-0949">S-adenosyl-L-methionine</keyword>
<feature type="domain" description="Radical SAM core" evidence="8">
    <location>
        <begin position="236"/>
        <end position="475"/>
    </location>
</feature>
<evidence type="ECO:0000256" key="6">
    <source>
        <dbReference type="SAM" id="Phobius"/>
    </source>
</evidence>
<dbReference type="Proteomes" id="UP000094056">
    <property type="component" value="Unassembled WGS sequence"/>
</dbReference>
<keyword evidence="3" id="KW-0479">Metal-binding</keyword>
<dbReference type="SFLD" id="SFLDG01123">
    <property type="entry name" value="methyltransferase_(Class_B)"/>
    <property type="match status" value="1"/>
</dbReference>
<dbReference type="PANTHER" id="PTHR43409">
    <property type="entry name" value="ANAEROBIC MAGNESIUM-PROTOPORPHYRIN IX MONOMETHYL ESTER CYCLASE-RELATED"/>
    <property type="match status" value="1"/>
</dbReference>
<evidence type="ECO:0000256" key="2">
    <source>
        <dbReference type="ARBA" id="ARBA00022691"/>
    </source>
</evidence>
<keyword evidence="5" id="KW-0411">Iron-sulfur</keyword>